<dbReference type="NCBIfam" id="TIGR00738">
    <property type="entry name" value="rrf2_super"/>
    <property type="match status" value="1"/>
</dbReference>
<sequence length="151" mass="16108">MKLSQGVEWSVHCAVTLAQTSPGVSVSRRTLAERYDLPEAYLAKHLKAMVSAGLLHATTGPRGGFRLARASEEITMLDVVEAIDGSGPQFVCQEIRQRGTAALPPEQCRERCGVALALDSAAEAWRSSLRTVTIADIVARLPAGARAQLPA</sequence>
<dbReference type="PANTHER" id="PTHR33221">
    <property type="entry name" value="WINGED HELIX-TURN-HELIX TRANSCRIPTIONAL REGULATOR, RRF2 FAMILY"/>
    <property type="match status" value="1"/>
</dbReference>
<organism evidence="1 2">
    <name type="scientific">Streptomyces kasugaensis</name>
    <dbReference type="NCBI Taxonomy" id="1946"/>
    <lineage>
        <taxon>Bacteria</taxon>
        <taxon>Bacillati</taxon>
        <taxon>Actinomycetota</taxon>
        <taxon>Actinomycetes</taxon>
        <taxon>Kitasatosporales</taxon>
        <taxon>Streptomycetaceae</taxon>
        <taxon>Streptomyces</taxon>
    </lineage>
</organism>
<protein>
    <submittedName>
        <fullName evidence="1">Rrf2 family transcriptional regulator</fullName>
    </submittedName>
</protein>
<accession>A0A4Q9HPD1</accession>
<proteinExistence type="predicted"/>
<dbReference type="InterPro" id="IPR000944">
    <property type="entry name" value="Tscrpt_reg_Rrf2"/>
</dbReference>
<dbReference type="SUPFAM" id="SSF46785">
    <property type="entry name" value="Winged helix' DNA-binding domain"/>
    <property type="match status" value="1"/>
</dbReference>
<keyword evidence="2" id="KW-1185">Reference proteome</keyword>
<dbReference type="InterPro" id="IPR036388">
    <property type="entry name" value="WH-like_DNA-bd_sf"/>
</dbReference>
<evidence type="ECO:0000313" key="2">
    <source>
        <dbReference type="Proteomes" id="UP000292452"/>
    </source>
</evidence>
<dbReference type="RefSeq" id="WP_052855427.1">
    <property type="nucleotide sequence ID" value="NZ_NDXL01000003.1"/>
</dbReference>
<dbReference type="EMBL" id="SIXH01000300">
    <property type="protein sequence ID" value="TBO56742.1"/>
    <property type="molecule type" value="Genomic_DNA"/>
</dbReference>
<name>A0A4Q9HPD1_STRKA</name>
<dbReference type="AlphaFoldDB" id="A0A4Q9HPD1"/>
<dbReference type="OrthoDB" id="9808360at2"/>
<dbReference type="Proteomes" id="UP000292452">
    <property type="component" value="Unassembled WGS sequence"/>
</dbReference>
<reference evidence="1 2" key="1">
    <citation type="submission" date="2019-02" db="EMBL/GenBank/DDBJ databases">
        <title>Draft Genome Sequence of Streptomyces sp. AM-2504, identified by 16S rRNA comparative analysis as a Streptomyces Kasugaensis strain.</title>
        <authorList>
            <person name="Napolioni V."/>
            <person name="Giuliodori A.M."/>
            <person name="Spurio R."/>
            <person name="Fabbretti A."/>
        </authorList>
    </citation>
    <scope>NUCLEOTIDE SEQUENCE [LARGE SCALE GENOMIC DNA]</scope>
    <source>
        <strain evidence="1 2">AM-2504</strain>
    </source>
</reference>
<evidence type="ECO:0000313" key="1">
    <source>
        <dbReference type="EMBL" id="TBO56742.1"/>
    </source>
</evidence>
<dbReference type="GO" id="GO:0005829">
    <property type="term" value="C:cytosol"/>
    <property type="evidence" value="ECO:0007669"/>
    <property type="project" value="TreeGrafter"/>
</dbReference>
<dbReference type="Pfam" id="PF02082">
    <property type="entry name" value="Rrf2"/>
    <property type="match status" value="1"/>
</dbReference>
<comment type="caution">
    <text evidence="1">The sequence shown here is derived from an EMBL/GenBank/DDBJ whole genome shotgun (WGS) entry which is preliminary data.</text>
</comment>
<dbReference type="GO" id="GO:0003700">
    <property type="term" value="F:DNA-binding transcription factor activity"/>
    <property type="evidence" value="ECO:0007669"/>
    <property type="project" value="TreeGrafter"/>
</dbReference>
<dbReference type="Gene3D" id="1.10.10.10">
    <property type="entry name" value="Winged helix-like DNA-binding domain superfamily/Winged helix DNA-binding domain"/>
    <property type="match status" value="1"/>
</dbReference>
<dbReference type="PROSITE" id="PS51197">
    <property type="entry name" value="HTH_RRF2_2"/>
    <property type="match status" value="1"/>
</dbReference>
<dbReference type="GeneID" id="97373642"/>
<dbReference type="InterPro" id="IPR036390">
    <property type="entry name" value="WH_DNA-bd_sf"/>
</dbReference>
<dbReference type="PANTHER" id="PTHR33221:SF13">
    <property type="entry name" value="TRANSCRIPTIONAL REGULATOR-RELATED"/>
    <property type="match status" value="1"/>
</dbReference>
<gene>
    <name evidence="1" type="ORF">EYS09_26355</name>
</gene>